<evidence type="ECO:0000259" key="1">
    <source>
        <dbReference type="PROSITE" id="PS50042"/>
    </source>
</evidence>
<dbReference type="AlphaFoldDB" id="A0A1T1AUP1"/>
<dbReference type="STRING" id="28066.RF819_14295"/>
<dbReference type="Proteomes" id="UP000190750">
    <property type="component" value="Unassembled WGS sequence"/>
</dbReference>
<sequence length="175" mass="18939">MNSQFAEFQPDVEPLGTVTDHVNEFINAVQSSTLIEGLTREETGVLGEYLACFGVPRHSTVLREGDGGDFLAILITGSAVITKRHGDVEKMVATLRPGDMVGEMSMIDGQTRFASCVTTLPSDFAVLTHDKFKALLADHPALGNKLLLALLRTATVRLRHATQTMLPNLTDVGFV</sequence>
<reference evidence="2 3" key="1">
    <citation type="submission" date="2017-01" db="EMBL/GenBank/DDBJ databases">
        <title>Genome sequencing of Rhodoferax fermentans JCM 7819.</title>
        <authorList>
            <person name="Kim Y.J."/>
            <person name="Farh M.E.-A."/>
            <person name="Yang D.-C."/>
        </authorList>
    </citation>
    <scope>NUCLEOTIDE SEQUENCE [LARGE SCALE GENOMIC DNA]</scope>
    <source>
        <strain evidence="2 3">JCM 7819</strain>
    </source>
</reference>
<dbReference type="RefSeq" id="WP_158081289.1">
    <property type="nucleotide sequence ID" value="NZ_MTJN01000002.1"/>
</dbReference>
<dbReference type="CDD" id="cd00038">
    <property type="entry name" value="CAP_ED"/>
    <property type="match status" value="1"/>
</dbReference>
<dbReference type="Pfam" id="PF00027">
    <property type="entry name" value="cNMP_binding"/>
    <property type="match status" value="1"/>
</dbReference>
<dbReference type="EMBL" id="MTJN01000002">
    <property type="protein sequence ID" value="OOV07733.1"/>
    <property type="molecule type" value="Genomic_DNA"/>
</dbReference>
<gene>
    <name evidence="2" type="ORF">RF819_14295</name>
</gene>
<proteinExistence type="predicted"/>
<dbReference type="SUPFAM" id="SSF51206">
    <property type="entry name" value="cAMP-binding domain-like"/>
    <property type="match status" value="1"/>
</dbReference>
<protein>
    <recommendedName>
        <fullName evidence="1">Cyclic nucleotide-binding domain-containing protein</fullName>
    </recommendedName>
</protein>
<comment type="caution">
    <text evidence="2">The sequence shown here is derived from an EMBL/GenBank/DDBJ whole genome shotgun (WGS) entry which is preliminary data.</text>
</comment>
<dbReference type="InterPro" id="IPR014710">
    <property type="entry name" value="RmlC-like_jellyroll"/>
</dbReference>
<evidence type="ECO:0000313" key="3">
    <source>
        <dbReference type="Proteomes" id="UP000190750"/>
    </source>
</evidence>
<dbReference type="SMART" id="SM00100">
    <property type="entry name" value="cNMP"/>
    <property type="match status" value="1"/>
</dbReference>
<dbReference type="Gene3D" id="2.60.120.10">
    <property type="entry name" value="Jelly Rolls"/>
    <property type="match status" value="1"/>
</dbReference>
<name>A0A1T1AUP1_RHOFE</name>
<dbReference type="InterPro" id="IPR018490">
    <property type="entry name" value="cNMP-bd_dom_sf"/>
</dbReference>
<keyword evidence="3" id="KW-1185">Reference proteome</keyword>
<organism evidence="2 3">
    <name type="scientific">Rhodoferax fermentans</name>
    <dbReference type="NCBI Taxonomy" id="28066"/>
    <lineage>
        <taxon>Bacteria</taxon>
        <taxon>Pseudomonadati</taxon>
        <taxon>Pseudomonadota</taxon>
        <taxon>Betaproteobacteria</taxon>
        <taxon>Burkholderiales</taxon>
        <taxon>Comamonadaceae</taxon>
        <taxon>Rhodoferax</taxon>
    </lineage>
</organism>
<dbReference type="OrthoDB" id="8589195at2"/>
<accession>A0A1T1AUP1</accession>
<feature type="domain" description="Cyclic nucleotide-binding" evidence="1">
    <location>
        <begin position="34"/>
        <end position="153"/>
    </location>
</feature>
<dbReference type="PROSITE" id="PS50042">
    <property type="entry name" value="CNMP_BINDING_3"/>
    <property type="match status" value="1"/>
</dbReference>
<evidence type="ECO:0000313" key="2">
    <source>
        <dbReference type="EMBL" id="OOV07733.1"/>
    </source>
</evidence>
<dbReference type="InterPro" id="IPR000595">
    <property type="entry name" value="cNMP-bd_dom"/>
</dbReference>